<name>A0A7J8YA45_GOSAI</name>
<accession>A0A7J8YA45</accession>
<dbReference type="Proteomes" id="UP000593577">
    <property type="component" value="Unassembled WGS sequence"/>
</dbReference>
<comment type="caution">
    <text evidence="1">The sequence shown here is derived from an EMBL/GenBank/DDBJ whole genome shotgun (WGS) entry which is preliminary data.</text>
</comment>
<protein>
    <submittedName>
        <fullName evidence="1">Uncharacterized protein</fullName>
    </submittedName>
</protein>
<organism evidence="1 2">
    <name type="scientific">Gossypium aridum</name>
    <name type="common">American cotton</name>
    <name type="synonym">Erioxylum aridum</name>
    <dbReference type="NCBI Taxonomy" id="34290"/>
    <lineage>
        <taxon>Eukaryota</taxon>
        <taxon>Viridiplantae</taxon>
        <taxon>Streptophyta</taxon>
        <taxon>Embryophyta</taxon>
        <taxon>Tracheophyta</taxon>
        <taxon>Spermatophyta</taxon>
        <taxon>Magnoliopsida</taxon>
        <taxon>eudicotyledons</taxon>
        <taxon>Gunneridae</taxon>
        <taxon>Pentapetalae</taxon>
        <taxon>rosids</taxon>
        <taxon>malvids</taxon>
        <taxon>Malvales</taxon>
        <taxon>Malvaceae</taxon>
        <taxon>Malvoideae</taxon>
        <taxon>Gossypium</taxon>
    </lineage>
</organism>
<reference evidence="1 2" key="1">
    <citation type="journal article" date="2019" name="Genome Biol. Evol.">
        <title>Insights into the evolution of the New World diploid cottons (Gossypium, subgenus Houzingenia) based on genome sequencing.</title>
        <authorList>
            <person name="Grover C.E."/>
            <person name="Arick M.A. 2nd"/>
            <person name="Thrash A."/>
            <person name="Conover J.L."/>
            <person name="Sanders W.S."/>
            <person name="Peterson D.G."/>
            <person name="Frelichowski J.E."/>
            <person name="Scheffler J.A."/>
            <person name="Scheffler B.E."/>
            <person name="Wendel J.F."/>
        </authorList>
    </citation>
    <scope>NUCLEOTIDE SEQUENCE [LARGE SCALE GENOMIC DNA]</scope>
    <source>
        <strain evidence="1">185</strain>
        <tissue evidence="1">Leaf</tissue>
    </source>
</reference>
<dbReference type="EMBL" id="JABFAA010000011">
    <property type="protein sequence ID" value="MBA0696160.1"/>
    <property type="molecule type" value="Genomic_DNA"/>
</dbReference>
<sequence>MRRVYYHSRGCAVTVGVTRGRIDSYRVYSIC</sequence>
<dbReference type="AlphaFoldDB" id="A0A7J8YA45"/>
<proteinExistence type="predicted"/>
<keyword evidence="2" id="KW-1185">Reference proteome</keyword>
<evidence type="ECO:0000313" key="1">
    <source>
        <dbReference type="EMBL" id="MBA0696160.1"/>
    </source>
</evidence>
<gene>
    <name evidence="1" type="ORF">Goari_002741</name>
</gene>
<evidence type="ECO:0000313" key="2">
    <source>
        <dbReference type="Proteomes" id="UP000593577"/>
    </source>
</evidence>